<name>A0A075RIE6_BRELA</name>
<organism evidence="2 3">
    <name type="scientific">Brevibacillus laterosporus LMG 15441</name>
    <dbReference type="NCBI Taxonomy" id="1042163"/>
    <lineage>
        <taxon>Bacteria</taxon>
        <taxon>Bacillati</taxon>
        <taxon>Bacillota</taxon>
        <taxon>Bacilli</taxon>
        <taxon>Bacillales</taxon>
        <taxon>Paenibacillaceae</taxon>
        <taxon>Brevibacillus</taxon>
    </lineage>
</organism>
<sequence>MFKIGVAFLFGAFFQLFLAMVWGEWFALEKYKFTKTYYNHPLDSFYTLFYWELAISAVIILLSFFIKKEPK</sequence>
<keyword evidence="1" id="KW-1133">Transmembrane helix</keyword>
<protein>
    <submittedName>
        <fullName evidence="2">Uncharacterized protein</fullName>
    </submittedName>
</protein>
<dbReference type="HOGENOM" id="CLU_2732126_0_0_9"/>
<dbReference type="Proteomes" id="UP000005850">
    <property type="component" value="Chromosome"/>
</dbReference>
<keyword evidence="1" id="KW-0472">Membrane</keyword>
<dbReference type="EMBL" id="CP007806">
    <property type="protein sequence ID" value="AIG28910.1"/>
    <property type="molecule type" value="Genomic_DNA"/>
</dbReference>
<reference evidence="2 3" key="1">
    <citation type="journal article" date="2011" name="J. Bacteriol.">
        <title>Genome sequence of Brevibacillus laterosporus LMG 15441, a pathogen of invertebrates.</title>
        <authorList>
            <person name="Djukic M."/>
            <person name="Poehlein A."/>
            <person name="Thurmer A."/>
            <person name="Daniel R."/>
        </authorList>
    </citation>
    <scope>NUCLEOTIDE SEQUENCE [LARGE SCALE GENOMIC DNA]</scope>
    <source>
        <strain evidence="2 3">LMG 15441</strain>
    </source>
</reference>
<gene>
    <name evidence="2" type="ORF">BRLA_c046470</name>
</gene>
<evidence type="ECO:0000313" key="2">
    <source>
        <dbReference type="EMBL" id="AIG28910.1"/>
    </source>
</evidence>
<evidence type="ECO:0000256" key="1">
    <source>
        <dbReference type="SAM" id="Phobius"/>
    </source>
</evidence>
<dbReference type="KEGG" id="blr:BRLA_c046470"/>
<dbReference type="RefSeq" id="WP_035318993.1">
    <property type="nucleotide sequence ID" value="NZ_CP007806.1"/>
</dbReference>
<keyword evidence="3" id="KW-1185">Reference proteome</keyword>
<dbReference type="AlphaFoldDB" id="A0A075RIE6"/>
<dbReference type="eggNOG" id="ENOG502ZV1S">
    <property type="taxonomic scope" value="Bacteria"/>
</dbReference>
<accession>A0A075RIE6</accession>
<proteinExistence type="predicted"/>
<evidence type="ECO:0000313" key="3">
    <source>
        <dbReference type="Proteomes" id="UP000005850"/>
    </source>
</evidence>
<keyword evidence="1" id="KW-0812">Transmembrane</keyword>
<feature type="transmembrane region" description="Helical" evidence="1">
    <location>
        <begin position="47"/>
        <end position="66"/>
    </location>
</feature>